<dbReference type="RefSeq" id="WP_330390059.1">
    <property type="nucleotide sequence ID" value="NZ_FMUR01000015.1"/>
</dbReference>
<name>A0A1G5FG56_9FIRM</name>
<keyword evidence="2" id="KW-1185">Reference proteome</keyword>
<feature type="non-terminal residue" evidence="1">
    <location>
        <position position="63"/>
    </location>
</feature>
<organism evidence="1 2">
    <name type="scientific">Butyrivibrio hungatei</name>
    <dbReference type="NCBI Taxonomy" id="185008"/>
    <lineage>
        <taxon>Bacteria</taxon>
        <taxon>Bacillati</taxon>
        <taxon>Bacillota</taxon>
        <taxon>Clostridia</taxon>
        <taxon>Lachnospirales</taxon>
        <taxon>Lachnospiraceae</taxon>
        <taxon>Butyrivibrio</taxon>
    </lineage>
</organism>
<reference evidence="2" key="1">
    <citation type="submission" date="2016-10" db="EMBL/GenBank/DDBJ databases">
        <authorList>
            <person name="Varghese N."/>
            <person name="Submissions S."/>
        </authorList>
    </citation>
    <scope>NUCLEOTIDE SEQUENCE [LARGE SCALE GENOMIC DNA]</scope>
    <source>
        <strain evidence="2">XBD2006</strain>
    </source>
</reference>
<dbReference type="EMBL" id="FMUR01000015">
    <property type="protein sequence ID" value="SCY38245.1"/>
    <property type="molecule type" value="Genomic_DNA"/>
</dbReference>
<protein>
    <submittedName>
        <fullName evidence="1">Uncharacterized protein</fullName>
    </submittedName>
</protein>
<accession>A0A1G5FG56</accession>
<proteinExistence type="predicted"/>
<sequence length="63" mass="7632">MELKINEPWITSKVRCQNGYAYIDKPFWNAEKQCADHKREYIGKYDGKVFTPNKTYHRLKSEY</sequence>
<evidence type="ECO:0000313" key="1">
    <source>
        <dbReference type="EMBL" id="SCY38245.1"/>
    </source>
</evidence>
<dbReference type="AlphaFoldDB" id="A0A1G5FG56"/>
<gene>
    <name evidence="1" type="ORF">SAMN02910451_02378</name>
</gene>
<dbReference type="Proteomes" id="UP000183047">
    <property type="component" value="Unassembled WGS sequence"/>
</dbReference>
<evidence type="ECO:0000313" key="2">
    <source>
        <dbReference type="Proteomes" id="UP000183047"/>
    </source>
</evidence>